<sequence>MDELNQTSQLARFVHRSRWSELPPAVQHEAVRAFVNWMGCAHGGALHPAVESALSTLEGLAPSKTCTVIGRSRRLDMLGAALLNGLSASAHAFDDAHLKTVAHPGAPTVAALLAHAEQHPVSGVDFLHALVLSSEVQCRLACALSVAPASCDLGWYMTGVTGAVGVAAGVGKLMGLSERQLAWGMGLGAMQAGGLRASHGTMSCAFIPADAGRNGLLAARLAANGFTCHEDALTARHGLLPVFGDRVHPQALTDRLGRHWECMNVSLKPFPSGCLTHAVIDACMELVGQYTFASIDVERVDLQVHRLALELTGRAEPRHSYDAQGSIQHWAAAVLHRRRAGFNEASDSCVLDPAVVSLRRRVFAVVAEDLTSDEARVAVTLRDGRRFEAAALPCVGSTQRPMTDEQLQAKFLDQTSALIGIERAVELSGYCWNLATVVDVGCAAPGFWGPTASVKETDQTHAGDTGRGYRLS</sequence>
<dbReference type="InterPro" id="IPR045336">
    <property type="entry name" value="MmgE_PrpD_N"/>
</dbReference>
<keyword evidence="6" id="KW-1185">Reference proteome</keyword>
<evidence type="ECO:0000313" key="5">
    <source>
        <dbReference type="EMBL" id="CAE6968670.1"/>
    </source>
</evidence>
<accession>A0A9N8N9Q7</accession>
<evidence type="ECO:0000256" key="2">
    <source>
        <dbReference type="SAM" id="MobiDB-lite"/>
    </source>
</evidence>
<feature type="domain" description="MmgE/PrpD C-terminal" evidence="4">
    <location>
        <begin position="270"/>
        <end position="422"/>
    </location>
</feature>
<dbReference type="InterPro" id="IPR036148">
    <property type="entry name" value="MmgE/PrpD_sf"/>
</dbReference>
<dbReference type="Pfam" id="PF19305">
    <property type="entry name" value="MmgE_PrpD_C"/>
    <property type="match status" value="1"/>
</dbReference>
<feature type="region of interest" description="Disordered" evidence="2">
    <location>
        <begin position="453"/>
        <end position="472"/>
    </location>
</feature>
<dbReference type="EMBL" id="CAJNAS010000048">
    <property type="protein sequence ID" value="CAE6968670.1"/>
    <property type="molecule type" value="Genomic_DNA"/>
</dbReference>
<dbReference type="AlphaFoldDB" id="A0A9N8N9Q7"/>
<name>A0A9N8N9Q7_9BURK</name>
<organism evidence="5 6">
    <name type="scientific">Paraburkholderia domus</name>
    <dbReference type="NCBI Taxonomy" id="2793075"/>
    <lineage>
        <taxon>Bacteria</taxon>
        <taxon>Pseudomonadati</taxon>
        <taxon>Pseudomonadota</taxon>
        <taxon>Betaproteobacteria</taxon>
        <taxon>Burkholderiales</taxon>
        <taxon>Burkholderiaceae</taxon>
        <taxon>Paraburkholderia</taxon>
    </lineage>
</organism>
<protein>
    <recommendedName>
        <fullName evidence="7">MmgE/PrpD family protein</fullName>
    </recommendedName>
</protein>
<dbReference type="Gene3D" id="3.30.1330.120">
    <property type="entry name" value="2-methylcitrate dehydratase PrpD"/>
    <property type="match status" value="1"/>
</dbReference>
<dbReference type="InterPro" id="IPR042183">
    <property type="entry name" value="MmgE/PrpD_sf_1"/>
</dbReference>
<dbReference type="Proteomes" id="UP000675121">
    <property type="component" value="Unassembled WGS sequence"/>
</dbReference>
<proteinExistence type="inferred from homology"/>
<evidence type="ECO:0000313" key="6">
    <source>
        <dbReference type="Proteomes" id="UP000675121"/>
    </source>
</evidence>
<dbReference type="InterPro" id="IPR045337">
    <property type="entry name" value="MmgE_PrpD_C"/>
</dbReference>
<evidence type="ECO:0000259" key="4">
    <source>
        <dbReference type="Pfam" id="PF19305"/>
    </source>
</evidence>
<dbReference type="Pfam" id="PF03972">
    <property type="entry name" value="MmgE_PrpD_N"/>
    <property type="match status" value="1"/>
</dbReference>
<gene>
    <name evidence="5" type="ORF">R70211_07620</name>
</gene>
<dbReference type="InterPro" id="IPR042188">
    <property type="entry name" value="MmgE/PrpD_sf_2"/>
</dbReference>
<comment type="caution">
    <text evidence="5">The sequence shown here is derived from an EMBL/GenBank/DDBJ whole genome shotgun (WGS) entry which is preliminary data.</text>
</comment>
<reference evidence="5" key="1">
    <citation type="submission" date="2021-02" db="EMBL/GenBank/DDBJ databases">
        <authorList>
            <person name="Vanwijnsberghe S."/>
        </authorList>
    </citation>
    <scope>NUCLEOTIDE SEQUENCE</scope>
    <source>
        <strain evidence="5">R-70211</strain>
    </source>
</reference>
<evidence type="ECO:0000259" key="3">
    <source>
        <dbReference type="Pfam" id="PF03972"/>
    </source>
</evidence>
<evidence type="ECO:0008006" key="7">
    <source>
        <dbReference type="Google" id="ProtNLM"/>
    </source>
</evidence>
<dbReference type="GO" id="GO:0016829">
    <property type="term" value="F:lyase activity"/>
    <property type="evidence" value="ECO:0007669"/>
    <property type="project" value="InterPro"/>
</dbReference>
<dbReference type="Gene3D" id="1.10.4100.10">
    <property type="entry name" value="2-methylcitrate dehydratase PrpD"/>
    <property type="match status" value="1"/>
</dbReference>
<dbReference type="RefSeq" id="WP_201084369.1">
    <property type="nucleotide sequence ID" value="NZ_CAJNAS010000048.1"/>
</dbReference>
<evidence type="ECO:0000256" key="1">
    <source>
        <dbReference type="ARBA" id="ARBA00006174"/>
    </source>
</evidence>
<feature type="domain" description="MmgE/PrpD N-terminal" evidence="3">
    <location>
        <begin position="9"/>
        <end position="245"/>
    </location>
</feature>
<dbReference type="PANTHER" id="PTHR16943:SF8">
    <property type="entry name" value="2-METHYLCITRATE DEHYDRATASE"/>
    <property type="match status" value="1"/>
</dbReference>
<dbReference type="PANTHER" id="PTHR16943">
    <property type="entry name" value="2-METHYLCITRATE DEHYDRATASE-RELATED"/>
    <property type="match status" value="1"/>
</dbReference>
<dbReference type="InterPro" id="IPR005656">
    <property type="entry name" value="MmgE_PrpD"/>
</dbReference>
<dbReference type="SUPFAM" id="SSF103378">
    <property type="entry name" value="2-methylcitrate dehydratase PrpD"/>
    <property type="match status" value="1"/>
</dbReference>
<comment type="similarity">
    <text evidence="1">Belongs to the PrpD family.</text>
</comment>